<dbReference type="NCBIfam" id="TIGR03573">
    <property type="entry name" value="WbuX"/>
    <property type="match status" value="1"/>
</dbReference>
<reference evidence="1 2" key="1">
    <citation type="submission" date="2017-02" db="EMBL/GenBank/DDBJ databases">
        <authorList>
            <person name="Peterson S.W."/>
        </authorList>
    </citation>
    <scope>NUCLEOTIDE SEQUENCE [LARGE SCALE GENOMIC DNA]</scope>
    <source>
        <strain evidence="1 2">ATCC 49788</strain>
    </source>
</reference>
<keyword evidence="2" id="KW-1185">Reference proteome</keyword>
<sequence>MKHVDNNKICNRCIMDDSAPDISFDEQGNCNYCAIFLNKQNRHLPPNEEERERRLNSLLTKIKSNSKGRKYDCIVGISGGVDSSWALVQAVQLGLKPLAVHMDSGWNSELAQNNIANLVRKLDVDLYTHVIEWPEIRGLMEAFFAADVIDVEVLYDNAMLAVNYRMAAQHGLHYILAGTNIATEGIDIPSSWNWYKSDKKNIVGISRAFNGPKLKTFPSISTLDTARYVLLNRIHWVSFLDYLNYRKFDALEVLQRDFNYKPYPHKHYESVFTRFYQGYILPYKFGVDKRKPHLSSLIMTGELSREKALQLAAGIAYPSEQEMEADRLYFMKKMGWSEEKFSDYMSRPEKPHDLYPSEVHLYRKLLGLYRKYKLNFGKVTW</sequence>
<dbReference type="OrthoDB" id="9765475at2"/>
<dbReference type="Proteomes" id="UP000190460">
    <property type="component" value="Unassembled WGS sequence"/>
</dbReference>
<gene>
    <name evidence="1" type="ORF">SAMN02745130_03043</name>
</gene>
<dbReference type="InterPro" id="IPR020022">
    <property type="entry name" value="N-acetyl_sugar_amidoTrfase"/>
</dbReference>
<evidence type="ECO:0000313" key="1">
    <source>
        <dbReference type="EMBL" id="SKA89461.1"/>
    </source>
</evidence>
<dbReference type="GO" id="GO:0016740">
    <property type="term" value="F:transferase activity"/>
    <property type="evidence" value="ECO:0007669"/>
    <property type="project" value="UniProtKB-KW"/>
</dbReference>
<dbReference type="RefSeq" id="WP_078923495.1">
    <property type="nucleotide sequence ID" value="NZ_FUYB01000018.1"/>
</dbReference>
<dbReference type="InterPro" id="IPR014729">
    <property type="entry name" value="Rossmann-like_a/b/a_fold"/>
</dbReference>
<dbReference type="SUPFAM" id="SSF52402">
    <property type="entry name" value="Adenine nucleotide alpha hydrolases-like"/>
    <property type="match status" value="1"/>
</dbReference>
<dbReference type="STRING" id="92487.SAMN02745130_03043"/>
<accession>A0A1T4XK44</accession>
<protein>
    <submittedName>
        <fullName evidence="1">N-acetyl sugar amidotransferase</fullName>
    </submittedName>
</protein>
<evidence type="ECO:0000313" key="2">
    <source>
        <dbReference type="Proteomes" id="UP000190460"/>
    </source>
</evidence>
<dbReference type="Gene3D" id="3.40.50.620">
    <property type="entry name" value="HUPs"/>
    <property type="match status" value="1"/>
</dbReference>
<name>A0A1T4XK44_9GAMM</name>
<organism evidence="1 2">
    <name type="scientific">Thiothrix eikelboomii</name>
    <dbReference type="NCBI Taxonomy" id="92487"/>
    <lineage>
        <taxon>Bacteria</taxon>
        <taxon>Pseudomonadati</taxon>
        <taxon>Pseudomonadota</taxon>
        <taxon>Gammaproteobacteria</taxon>
        <taxon>Thiotrichales</taxon>
        <taxon>Thiotrichaceae</taxon>
        <taxon>Thiothrix</taxon>
    </lineage>
</organism>
<dbReference type="EMBL" id="FUYB01000018">
    <property type="protein sequence ID" value="SKA89461.1"/>
    <property type="molecule type" value="Genomic_DNA"/>
</dbReference>
<proteinExistence type="predicted"/>
<keyword evidence="1" id="KW-0808">Transferase</keyword>
<dbReference type="AlphaFoldDB" id="A0A1T4XK44"/>